<dbReference type="GeneID" id="20205276"/>
<evidence type="ECO:0000256" key="3">
    <source>
        <dbReference type="ARBA" id="ARBA00023306"/>
    </source>
</evidence>
<dbReference type="EnsemblMetazoa" id="HelroT175158">
    <property type="protein sequence ID" value="HelroP175158"/>
    <property type="gene ID" value="HelroG175158"/>
</dbReference>
<dbReference type="InParanoid" id="T1F8X7"/>
<feature type="compositionally biased region" description="Basic and acidic residues" evidence="4">
    <location>
        <begin position="96"/>
        <end position="105"/>
    </location>
</feature>
<dbReference type="AlphaFoldDB" id="T1F8X7"/>
<keyword evidence="2" id="KW-0677">Repeat</keyword>
<dbReference type="EMBL" id="KB096830">
    <property type="protein sequence ID" value="ESO01128.1"/>
    <property type="molecule type" value="Genomic_DNA"/>
</dbReference>
<feature type="region of interest" description="Disordered" evidence="4">
    <location>
        <begin position="96"/>
        <end position="122"/>
    </location>
</feature>
<dbReference type="PANTHER" id="PTHR16484">
    <property type="entry name" value="PARTITIONING DEFECTIVE 3 RELATED"/>
    <property type="match status" value="1"/>
</dbReference>
<reference evidence="8" key="1">
    <citation type="submission" date="2012-12" db="EMBL/GenBank/DDBJ databases">
        <authorList>
            <person name="Hellsten U."/>
            <person name="Grimwood J."/>
            <person name="Chapman J.A."/>
            <person name="Shapiro H."/>
            <person name="Aerts A."/>
            <person name="Otillar R.P."/>
            <person name="Terry A.Y."/>
            <person name="Boore J.L."/>
            <person name="Simakov O."/>
            <person name="Marletaz F."/>
            <person name="Cho S.-J."/>
            <person name="Edsinger-Gonzales E."/>
            <person name="Havlak P."/>
            <person name="Kuo D.-H."/>
            <person name="Larsson T."/>
            <person name="Lv J."/>
            <person name="Arendt D."/>
            <person name="Savage R."/>
            <person name="Osoegawa K."/>
            <person name="de Jong P."/>
            <person name="Lindberg D.R."/>
            <person name="Seaver E.C."/>
            <person name="Weisblat D.A."/>
            <person name="Putnam N.H."/>
            <person name="Grigoriev I.V."/>
            <person name="Rokhsar D.S."/>
        </authorList>
    </citation>
    <scope>NUCLEOTIDE SEQUENCE</scope>
</reference>
<gene>
    <name evidence="7" type="primary">20205276</name>
    <name evidence="6" type="ORF">HELRODRAFT_175158</name>
</gene>
<keyword evidence="1" id="KW-0132">Cell division</keyword>
<dbReference type="RefSeq" id="XP_009020840.1">
    <property type="nucleotide sequence ID" value="XM_009022592.1"/>
</dbReference>
<reference evidence="7" key="3">
    <citation type="submission" date="2015-06" db="UniProtKB">
        <authorList>
            <consortium name="EnsemblMetazoa"/>
        </authorList>
    </citation>
    <scope>IDENTIFICATION</scope>
</reference>
<dbReference type="Proteomes" id="UP000015101">
    <property type="component" value="Unassembled WGS sequence"/>
</dbReference>
<evidence type="ECO:0000256" key="4">
    <source>
        <dbReference type="SAM" id="MobiDB-lite"/>
    </source>
</evidence>
<keyword evidence="8" id="KW-1185">Reference proteome</keyword>
<dbReference type="KEGG" id="hro:HELRODRAFT_175158"/>
<name>T1F8X7_HELRO</name>
<proteinExistence type="predicted"/>
<dbReference type="STRING" id="6412.T1F8X7"/>
<accession>T1F8X7</accession>
<dbReference type="eggNOG" id="KOG3528">
    <property type="taxonomic scope" value="Eukaryota"/>
</dbReference>
<dbReference type="HOGENOM" id="CLU_1148296_0_0_1"/>
<feature type="region of interest" description="Disordered" evidence="4">
    <location>
        <begin position="173"/>
        <end position="194"/>
    </location>
</feature>
<feature type="domain" description="Par3/HAL N-terminal" evidence="5">
    <location>
        <begin position="11"/>
        <end position="93"/>
    </location>
</feature>
<dbReference type="GO" id="GO:0051301">
    <property type="term" value="P:cell division"/>
    <property type="evidence" value="ECO:0007669"/>
    <property type="project" value="UniProtKB-KW"/>
</dbReference>
<evidence type="ECO:0000259" key="5">
    <source>
        <dbReference type="Pfam" id="PF12053"/>
    </source>
</evidence>
<dbReference type="OrthoDB" id="6158455at2759"/>
<evidence type="ECO:0000313" key="7">
    <source>
        <dbReference type="EnsemblMetazoa" id="HelroP175158"/>
    </source>
</evidence>
<dbReference type="InterPro" id="IPR021922">
    <property type="entry name" value="Par3/HAL_N"/>
</dbReference>
<dbReference type="Pfam" id="PF12053">
    <property type="entry name" value="Par3_HAL_N_term"/>
    <property type="match status" value="1"/>
</dbReference>
<dbReference type="Gene3D" id="3.10.20.90">
    <property type="entry name" value="Phosphatidylinositol 3-kinase Catalytic Subunit, Chain A, domain 1"/>
    <property type="match status" value="1"/>
</dbReference>
<dbReference type="PANTHER" id="PTHR16484:SF17">
    <property type="entry name" value="BAZOOKA, ISOFORM B"/>
    <property type="match status" value="1"/>
</dbReference>
<protein>
    <recommendedName>
        <fullName evidence="5">Par3/HAL N-terminal domain-containing protein</fullName>
    </recommendedName>
</protein>
<dbReference type="CTD" id="20205276"/>
<feature type="compositionally biased region" description="Polar residues" evidence="4">
    <location>
        <begin position="184"/>
        <end position="194"/>
    </location>
</feature>
<reference evidence="6 8" key="2">
    <citation type="journal article" date="2013" name="Nature">
        <title>Insights into bilaterian evolution from three spiralian genomes.</title>
        <authorList>
            <person name="Simakov O."/>
            <person name="Marletaz F."/>
            <person name="Cho S.J."/>
            <person name="Edsinger-Gonzales E."/>
            <person name="Havlak P."/>
            <person name="Hellsten U."/>
            <person name="Kuo D.H."/>
            <person name="Larsson T."/>
            <person name="Lv J."/>
            <person name="Arendt D."/>
            <person name="Savage R."/>
            <person name="Osoegawa K."/>
            <person name="de Jong P."/>
            <person name="Grimwood J."/>
            <person name="Chapman J.A."/>
            <person name="Shapiro H."/>
            <person name="Aerts A."/>
            <person name="Otillar R.P."/>
            <person name="Terry A.Y."/>
            <person name="Boore J.L."/>
            <person name="Grigoriev I.V."/>
            <person name="Lindberg D.R."/>
            <person name="Seaver E.C."/>
            <person name="Weisblat D.A."/>
            <person name="Putnam N.H."/>
            <person name="Rokhsar D.S."/>
        </authorList>
    </citation>
    <scope>NUCLEOTIDE SEQUENCE</scope>
</reference>
<evidence type="ECO:0000256" key="1">
    <source>
        <dbReference type="ARBA" id="ARBA00022618"/>
    </source>
</evidence>
<evidence type="ECO:0000313" key="8">
    <source>
        <dbReference type="Proteomes" id="UP000015101"/>
    </source>
</evidence>
<organism evidence="7 8">
    <name type="scientific">Helobdella robusta</name>
    <name type="common">Californian leech</name>
    <dbReference type="NCBI Taxonomy" id="6412"/>
    <lineage>
        <taxon>Eukaryota</taxon>
        <taxon>Metazoa</taxon>
        <taxon>Spiralia</taxon>
        <taxon>Lophotrochozoa</taxon>
        <taxon>Annelida</taxon>
        <taxon>Clitellata</taxon>
        <taxon>Hirudinea</taxon>
        <taxon>Rhynchobdellida</taxon>
        <taxon>Glossiphoniidae</taxon>
        <taxon>Helobdella</taxon>
    </lineage>
</organism>
<evidence type="ECO:0000313" key="6">
    <source>
        <dbReference type="EMBL" id="ESO01128.1"/>
    </source>
</evidence>
<keyword evidence="3" id="KW-0131">Cell cycle</keyword>
<sequence length="242" mass="27240">MVPQQSEVKVLKVMVRFDDVSVLVPCTDSSMTIKQLMLAAANRFKKAIGKPHEYGVNVINLKSLEGGILDEDDEVSQVIENKEKIIAVFEEDDKRIRSSRGDGRSSIETNSPDMSRKQPAKMNYPDECFDENSFMTRQTSEPVLSANDPQLMDDDPNASCSQDDTILSMRRFERSSTRRRCSSNGNNVSQPQHVSSALPPIGFVRNASWRKSTFRGSKNVMNWVQNQQQQHLKVGASASDFF</sequence>
<evidence type="ECO:0000256" key="2">
    <source>
        <dbReference type="ARBA" id="ARBA00022737"/>
    </source>
</evidence>
<dbReference type="EMBL" id="AMQM01005157">
    <property type="status" value="NOT_ANNOTATED_CDS"/>
    <property type="molecule type" value="Genomic_DNA"/>
</dbReference>
<dbReference type="InterPro" id="IPR052213">
    <property type="entry name" value="PAR3"/>
</dbReference>